<reference evidence="2" key="2">
    <citation type="submission" date="2015-01" db="EMBL/GenBank/DDBJ databases">
        <title>Evolutionary Origins and Diversification of the Mycorrhizal Mutualists.</title>
        <authorList>
            <consortium name="DOE Joint Genome Institute"/>
            <consortium name="Mycorrhizal Genomics Consortium"/>
            <person name="Kohler A."/>
            <person name="Kuo A."/>
            <person name="Nagy L.G."/>
            <person name="Floudas D."/>
            <person name="Copeland A."/>
            <person name="Barry K.W."/>
            <person name="Cichocki N."/>
            <person name="Veneault-Fourrey C."/>
            <person name="LaButti K."/>
            <person name="Lindquist E.A."/>
            <person name="Lipzen A."/>
            <person name="Lundell T."/>
            <person name="Morin E."/>
            <person name="Murat C."/>
            <person name="Riley R."/>
            <person name="Ohm R."/>
            <person name="Sun H."/>
            <person name="Tunlid A."/>
            <person name="Henrissat B."/>
            <person name="Grigoriev I.V."/>
            <person name="Hibbett D.S."/>
            <person name="Martin F."/>
        </authorList>
    </citation>
    <scope>NUCLEOTIDE SEQUENCE [LARGE SCALE GENOMIC DNA]</scope>
    <source>
        <strain evidence="2">Foug A</strain>
    </source>
</reference>
<reference evidence="1 2" key="1">
    <citation type="submission" date="2014-04" db="EMBL/GenBank/DDBJ databases">
        <authorList>
            <consortium name="DOE Joint Genome Institute"/>
            <person name="Kuo A."/>
            <person name="Kohler A."/>
            <person name="Nagy L.G."/>
            <person name="Floudas D."/>
            <person name="Copeland A."/>
            <person name="Barry K.W."/>
            <person name="Cichocki N."/>
            <person name="Veneault-Fourrey C."/>
            <person name="LaButti K."/>
            <person name="Lindquist E.A."/>
            <person name="Lipzen A."/>
            <person name="Lundell T."/>
            <person name="Morin E."/>
            <person name="Murat C."/>
            <person name="Sun H."/>
            <person name="Tunlid A."/>
            <person name="Henrissat B."/>
            <person name="Grigoriev I.V."/>
            <person name="Hibbett D.S."/>
            <person name="Martin F."/>
            <person name="Nordberg H.P."/>
            <person name="Cantor M.N."/>
            <person name="Hua S.X."/>
        </authorList>
    </citation>
    <scope>NUCLEOTIDE SEQUENCE [LARGE SCALE GENOMIC DNA]</scope>
    <source>
        <strain evidence="1 2">Foug A</strain>
    </source>
</reference>
<protein>
    <submittedName>
        <fullName evidence="1">Uncharacterized protein</fullName>
    </submittedName>
</protein>
<proteinExistence type="predicted"/>
<dbReference type="EMBL" id="KN822093">
    <property type="protein sequence ID" value="KIM57901.1"/>
    <property type="molecule type" value="Genomic_DNA"/>
</dbReference>
<name>A0A0C3DPH3_9AGAM</name>
<accession>A0A0C3DPH3</accession>
<feature type="non-terminal residue" evidence="1">
    <location>
        <position position="1"/>
    </location>
</feature>
<organism evidence="1 2">
    <name type="scientific">Scleroderma citrinum Foug A</name>
    <dbReference type="NCBI Taxonomy" id="1036808"/>
    <lineage>
        <taxon>Eukaryota</taxon>
        <taxon>Fungi</taxon>
        <taxon>Dikarya</taxon>
        <taxon>Basidiomycota</taxon>
        <taxon>Agaricomycotina</taxon>
        <taxon>Agaricomycetes</taxon>
        <taxon>Agaricomycetidae</taxon>
        <taxon>Boletales</taxon>
        <taxon>Sclerodermatineae</taxon>
        <taxon>Sclerodermataceae</taxon>
        <taxon>Scleroderma</taxon>
    </lineage>
</organism>
<dbReference type="Proteomes" id="UP000053989">
    <property type="component" value="Unassembled WGS sequence"/>
</dbReference>
<dbReference type="AlphaFoldDB" id="A0A0C3DPH3"/>
<sequence length="85" mass="9580">ETDFDPFAIDLGPKHKQPIKTDQFNLLMKLDALMDPGLTTKQLKMLLTCCECGLTMTKRVYDDHECMVDSASEVIDLTTLLSDVE</sequence>
<dbReference type="HOGENOM" id="CLU_2518800_0_0_1"/>
<dbReference type="InParanoid" id="A0A0C3DPH3"/>
<evidence type="ECO:0000313" key="2">
    <source>
        <dbReference type="Proteomes" id="UP000053989"/>
    </source>
</evidence>
<evidence type="ECO:0000313" key="1">
    <source>
        <dbReference type="EMBL" id="KIM57901.1"/>
    </source>
</evidence>
<dbReference type="OrthoDB" id="2685313at2759"/>
<keyword evidence="2" id="KW-1185">Reference proteome</keyword>
<gene>
    <name evidence="1" type="ORF">SCLCIDRAFT_129355</name>
</gene>